<dbReference type="RefSeq" id="XP_038846077.1">
    <property type="nucleotide sequence ID" value="XM_038990149.1"/>
</dbReference>
<proteinExistence type="predicted"/>
<dbReference type="InterPro" id="IPR052958">
    <property type="entry name" value="IFN-induced_PKR_regulator"/>
</dbReference>
<reference evidence="3" key="1">
    <citation type="submission" date="2025-08" db="UniProtKB">
        <authorList>
            <consortium name="RefSeq"/>
        </authorList>
    </citation>
    <scope>IDENTIFICATION</scope>
    <source>
        <tissue evidence="3">White muscle</tissue>
    </source>
</reference>
<evidence type="ECO:0000313" key="3">
    <source>
        <dbReference type="RefSeq" id="XP_038846077.1"/>
    </source>
</evidence>
<evidence type="ECO:0000256" key="1">
    <source>
        <dbReference type="SAM" id="MobiDB-lite"/>
    </source>
</evidence>
<dbReference type="PANTHER" id="PTHR46289:SF2">
    <property type="entry name" value="THAP DOMAIN CONTAINING 12"/>
    <property type="match status" value="1"/>
</dbReference>
<feature type="region of interest" description="Disordered" evidence="1">
    <location>
        <begin position="471"/>
        <end position="511"/>
    </location>
</feature>
<accession>A0A8U0QME1</accession>
<evidence type="ECO:0000313" key="2">
    <source>
        <dbReference type="Proteomes" id="UP000808372"/>
    </source>
</evidence>
<feature type="compositionally biased region" description="Basic and acidic residues" evidence="1">
    <location>
        <begin position="491"/>
        <end position="511"/>
    </location>
</feature>
<sequence length="1722" mass="193141">MRLELMGFLDVDLDCDAMSERILEIVTKEWHLDLCYCRGQAYLGSGDVSYKLKAFACKIQEKYPLAICTHCSCYSFNIWWSKSTPVSAVKRALDVFEEVLMFFGSMPMLEKQLDHVIAFGLRESYEKVQELQGKFCTVWQEKHDSYEVFVQMLEPLVECLEKIKSNPQRWKSSFSLKAGALLRLIRDFDFIVPMVALKNTSSFTRELSAGLQKDHFSAASQLCQISGIVATLNRVKTNIKVFHQNWFDEACALAQSLGVQIKVPDNSSASRDSMMKPALYYKDALSVPLVDNLTNAVKDHFSEDHKEALNFLSLVPCSVTVSYMFEILRSKPPLYASDLPDSDNFFTELCCWRVKWKTKVASVTIPDTIFQTLRLPLMQYFGNINTLLRIMSVLPSTVLENCGEVMRHKMFQEYLRNTSPKDRSPCLAMLQVGTNFSRDLDRMVTKCLKVTPQALEGICLDKESKSLMKNSEANMEVDHGKDGTEDLENQSSDKKENQEMKAVDENGHTGDNRQSLEMVFRLAARLGKKKCQLSELSKEDQVLLIQDLGLCHWFGRDGKSTLNVGEEEMVEILTKSIREVILLEIQESPFFSLITDKPVVIANKSYLPVFVRYVGECAPKVELIGFLRFFETCDVDVQAKNLSATLTEDWGLPMSQCRGQAFMRMGSGCHSLKKMSLEFLESYPLSVITPSESCGLACWLAGSVHCPPVTKMLGIVEDLLLFFDQSPGLEAELAQAVDGLLNTPREALEEIPETCCSRWKKREDFFDLLVDTLEGVLSCLDSVSSSATGTMSLHAQVLATALREMDFVVTLVILKNACSPLRNCSTVFRCGNPADIICEVEKIVPIIETLNKMLENISTVHTPWFEEALQLASKVAPQQVCFPEEANSYESPEVYYRDNFSVPVLSCLIDEMKYNFSDSHLKALKLLSLLPTCNPQPISEPIRAESTDKLYSLYLSDLPDPDTVEQDISNWATVWKEKYQDMSPPASISEILLHPESQSHPTVTMLLRLVAVLPSVSMEWDLMKTTLNSMRALLKNTVCKGSKTDTVMLLMHYPTVQRLREVIEKCIEVDPESIPCLEQVKKQMKSLKLESDFRAFDLNPDERHEQTVEEHQADMAEQPLAGELQEEDGALMAEDGALMAEDGALMAEDGALMAEDGALMAEDGALMAEDGALMAEDGAAQAEDAVAQAEDGVAQAEDGVAQDGVAQAQDGVAQEAVAQEAVALAEEEVGGLMVEEGVAEDGVVMVEDRVVGQRQAMSFYDPPVREEILKELWDSQFFTIITEQAVEIEGKLYVPLCIRYLDKQDTQCEETVAFIPFSQDTAVLADAIETALSEKWGLNMEYCRGQALLSVGEVGSRMRAVSAVIAQKYPLAMQMVSSAVSLNVWLARSSPAVAAADCAVSIENMLQWLTEDAERQTKLEEVIIAIFQHDEGKGNELRDKLIKNWEKSHDMHDLMVELLEVVMLCLNELKSEENSLGSGQALLYFNKVRRFEFIFSAVVLKNVLSSTKKLSQSLQGKPLDVLLAMNSLPDLLTSLNELKSDIDTHHKAWFKEAVSLASKLQITLLHSALLEPLSQFYKMAVSQKVIEHSIAEVSEFFTEKVLSALRCLEIVPYAMSKLENSSVNAHVFRMYKDDMPDLVSLPTEMKSWREKWLDPMSGYLPATVLDTLKASDIRSFSNIETLLRLLVILPFSRRESTFRQGKRSLQGFIQQETRSLSELHPL</sequence>
<keyword evidence="2" id="KW-1185">Reference proteome</keyword>
<dbReference type="Proteomes" id="UP000808372">
    <property type="component" value="Chromosome 3"/>
</dbReference>
<dbReference type="GeneID" id="120045185"/>
<organism evidence="2 3">
    <name type="scientific">Salvelinus namaycush</name>
    <name type="common">Lake trout</name>
    <name type="synonym">Salmo namaycush</name>
    <dbReference type="NCBI Taxonomy" id="8040"/>
    <lineage>
        <taxon>Eukaryota</taxon>
        <taxon>Metazoa</taxon>
        <taxon>Chordata</taxon>
        <taxon>Craniata</taxon>
        <taxon>Vertebrata</taxon>
        <taxon>Euteleostomi</taxon>
        <taxon>Actinopterygii</taxon>
        <taxon>Neopterygii</taxon>
        <taxon>Teleostei</taxon>
        <taxon>Protacanthopterygii</taxon>
        <taxon>Salmoniformes</taxon>
        <taxon>Salmonidae</taxon>
        <taxon>Salmoninae</taxon>
        <taxon>Salvelinus</taxon>
    </lineage>
</organism>
<name>A0A8U0QME1_SALNM</name>
<protein>
    <submittedName>
        <fullName evidence="3">Uncharacterized protein si:dkey-250d21.1</fullName>
    </submittedName>
</protein>
<dbReference type="KEGG" id="snh:120045185"/>
<gene>
    <name evidence="3" type="primary">si:dkey-250d21.1</name>
</gene>
<dbReference type="PANTHER" id="PTHR46289">
    <property type="entry name" value="52 KDA REPRESSOR OF THE INHIBITOR OF THE PROTEIN KINASE-LIKE PROTEIN-RELATED"/>
    <property type="match status" value="1"/>
</dbReference>